<name>A0A0G4L0I2_VERLO</name>
<evidence type="ECO:0000256" key="2">
    <source>
        <dbReference type="ARBA" id="ARBA00022723"/>
    </source>
</evidence>
<evidence type="ECO:0000259" key="4">
    <source>
        <dbReference type="Pfam" id="PF04998"/>
    </source>
</evidence>
<dbReference type="PANTHER" id="PTHR48446">
    <property type="entry name" value="DNA-DIRECTED RNA POLYMERASE SUBUNIT BETA' N-TERMINAL SECTION"/>
    <property type="match status" value="1"/>
</dbReference>
<dbReference type="GO" id="GO:0006351">
    <property type="term" value="P:DNA-templated transcription"/>
    <property type="evidence" value="ECO:0007669"/>
    <property type="project" value="InterPro"/>
</dbReference>
<dbReference type="GO" id="GO:0046872">
    <property type="term" value="F:metal ion binding"/>
    <property type="evidence" value="ECO:0007669"/>
    <property type="project" value="UniProtKB-KW"/>
</dbReference>
<keyword evidence="3" id="KW-0862">Zinc</keyword>
<accession>A0A0G4L0I2</accession>
<protein>
    <recommendedName>
        <fullName evidence="1">DNA-directed RNA polymerase</fullName>
        <ecNumber evidence="1">2.7.7.6</ecNumber>
    </recommendedName>
</protein>
<dbReference type="Gene3D" id="1.10.150.390">
    <property type="match status" value="1"/>
</dbReference>
<dbReference type="AlphaFoldDB" id="A0A0G4L0I2"/>
<dbReference type="EC" id="2.7.7.6" evidence="1"/>
<evidence type="ECO:0000256" key="1">
    <source>
        <dbReference type="ARBA" id="ARBA00012418"/>
    </source>
</evidence>
<dbReference type="GO" id="GO:0003677">
    <property type="term" value="F:DNA binding"/>
    <property type="evidence" value="ECO:0007669"/>
    <property type="project" value="InterPro"/>
</dbReference>
<organism evidence="5 6">
    <name type="scientific">Verticillium longisporum</name>
    <name type="common">Verticillium dahliae var. longisporum</name>
    <dbReference type="NCBI Taxonomy" id="100787"/>
    <lineage>
        <taxon>Eukaryota</taxon>
        <taxon>Fungi</taxon>
        <taxon>Dikarya</taxon>
        <taxon>Ascomycota</taxon>
        <taxon>Pezizomycotina</taxon>
        <taxon>Sordariomycetes</taxon>
        <taxon>Hypocreomycetidae</taxon>
        <taxon>Glomerellales</taxon>
        <taxon>Plectosphaerellaceae</taxon>
        <taxon>Verticillium</taxon>
    </lineage>
</organism>
<dbReference type="Proteomes" id="UP000045706">
    <property type="component" value="Unassembled WGS sequence"/>
</dbReference>
<dbReference type="PANTHER" id="PTHR48446:SF1">
    <property type="entry name" value="DNA-DIRECTED RNA POLYMERASE SUBUNIT BETA' N-TERMINAL SECTION"/>
    <property type="match status" value="1"/>
</dbReference>
<dbReference type="InterPro" id="IPR015700">
    <property type="entry name" value="RPC1"/>
</dbReference>
<gene>
    <name evidence="5" type="ORF">BN1723_017428</name>
</gene>
<feature type="domain" description="RNA polymerase Rpb1" evidence="4">
    <location>
        <begin position="1"/>
        <end position="77"/>
    </location>
</feature>
<evidence type="ECO:0000256" key="3">
    <source>
        <dbReference type="ARBA" id="ARBA00022833"/>
    </source>
</evidence>
<dbReference type="GO" id="GO:0003899">
    <property type="term" value="F:DNA-directed RNA polymerase activity"/>
    <property type="evidence" value="ECO:0007669"/>
    <property type="project" value="UniProtKB-EC"/>
</dbReference>
<dbReference type="Pfam" id="PF04998">
    <property type="entry name" value="RNA_pol_Rpb1_5"/>
    <property type="match status" value="1"/>
</dbReference>
<evidence type="ECO:0000313" key="6">
    <source>
        <dbReference type="Proteomes" id="UP000045706"/>
    </source>
</evidence>
<feature type="non-terminal residue" evidence="5">
    <location>
        <position position="106"/>
    </location>
</feature>
<dbReference type="InterPro" id="IPR007081">
    <property type="entry name" value="RNA_pol_Rpb1_5"/>
</dbReference>
<proteinExistence type="predicted"/>
<dbReference type="SUPFAM" id="SSF64484">
    <property type="entry name" value="beta and beta-prime subunits of DNA dependent RNA-polymerase"/>
    <property type="match status" value="1"/>
</dbReference>
<evidence type="ECO:0000313" key="5">
    <source>
        <dbReference type="EMBL" id="CRK15466.1"/>
    </source>
</evidence>
<keyword evidence="2" id="KW-0479">Metal-binding</keyword>
<sequence length="106" mass="11557">MNTEGVDGTKTSTNNVMEARDILGIEAARSTIAHEIGEVMGDMDIDPRHMQLLADVMTYKGEVLGITRFGLSKMRDSVLQLASFEKTPDHLFDAAAGMKTDKIEGV</sequence>
<reference evidence="6" key="1">
    <citation type="submission" date="2015-05" db="EMBL/GenBank/DDBJ databases">
        <authorList>
            <person name="Fogelqvist Johan"/>
        </authorList>
    </citation>
    <scope>NUCLEOTIDE SEQUENCE [LARGE SCALE GENOMIC DNA]</scope>
</reference>
<dbReference type="EMBL" id="CVQI01006036">
    <property type="protein sequence ID" value="CRK15466.1"/>
    <property type="molecule type" value="Genomic_DNA"/>
</dbReference>